<comment type="caution">
    <text evidence="1">The sequence shown here is derived from an EMBL/GenBank/DDBJ whole genome shotgun (WGS) entry which is preliminary data.</text>
</comment>
<dbReference type="EMBL" id="CM037157">
    <property type="protein sequence ID" value="KAH7850142.1"/>
    <property type="molecule type" value="Genomic_DNA"/>
</dbReference>
<name>A0ACB7Y9E3_9ERIC</name>
<proteinExistence type="predicted"/>
<reference evidence="1 2" key="1">
    <citation type="journal article" date="2021" name="Hortic Res">
        <title>High-quality reference genome and annotation aids understanding of berry development for evergreen blueberry (Vaccinium darrowii).</title>
        <authorList>
            <person name="Yu J."/>
            <person name="Hulse-Kemp A.M."/>
            <person name="Babiker E."/>
            <person name="Staton M."/>
        </authorList>
    </citation>
    <scope>NUCLEOTIDE SEQUENCE [LARGE SCALE GENOMIC DNA]</scope>
    <source>
        <strain evidence="2">cv. NJ 8807/NJ 8810</strain>
        <tissue evidence="1">Young leaf</tissue>
    </source>
</reference>
<accession>A0ACB7Y9E3</accession>
<organism evidence="1 2">
    <name type="scientific">Vaccinium darrowii</name>
    <dbReference type="NCBI Taxonomy" id="229202"/>
    <lineage>
        <taxon>Eukaryota</taxon>
        <taxon>Viridiplantae</taxon>
        <taxon>Streptophyta</taxon>
        <taxon>Embryophyta</taxon>
        <taxon>Tracheophyta</taxon>
        <taxon>Spermatophyta</taxon>
        <taxon>Magnoliopsida</taxon>
        <taxon>eudicotyledons</taxon>
        <taxon>Gunneridae</taxon>
        <taxon>Pentapetalae</taxon>
        <taxon>asterids</taxon>
        <taxon>Ericales</taxon>
        <taxon>Ericaceae</taxon>
        <taxon>Vaccinioideae</taxon>
        <taxon>Vaccinieae</taxon>
        <taxon>Vaccinium</taxon>
    </lineage>
</organism>
<dbReference type="Proteomes" id="UP000828048">
    <property type="component" value="Chromosome 7"/>
</dbReference>
<evidence type="ECO:0000313" key="2">
    <source>
        <dbReference type="Proteomes" id="UP000828048"/>
    </source>
</evidence>
<evidence type="ECO:0000313" key="1">
    <source>
        <dbReference type="EMBL" id="KAH7850142.1"/>
    </source>
</evidence>
<sequence>MLLGGRKDPYKEKKSEKKEASLTLYLHLHFSGWKMSRPLLRGVSGGVRISAKNDSWDDSHMKEKTEKEDLDKIRTPSDHTYMSFRFPFRFPFLDNSPSKNSFSGNGFASDPFTTGSLRSRHKLTMFVLKLSLVAIVILALTGSFLWTISITSSSRGQIIRGNRRIQEQLVSDLWDIGELSLGASRFKEFDFCPEESENHVPCFNVTESLALGIPASEEHDRHCSQGLRQNCLVLPPVNYKIPLRWPTGKDVIWVANVKITAQEVLSSGSLTKRMMMLEEEQISFRSASLMFDGVEDYSHQIAEMIGLRNESNLLQAGVRTILDIGCGYGSFGAHLFSKQLLTMCIANYEASGSQVQLTLERGLPAMIGSFTSKQLPYSSLSFDMVHCARCGIDWDKKEGSLLIEADRVLRPGGYFVWTSPLTNSQGSLRKKENQQRWNFVRGFAESLCWDLLSQQDETVVWKKTSKKGCYGSRKSGSKPSLCSKAHDVETPYYRPLQSCIGGTQSRRWIPIEKRPTWPSRAKLNSDELAIYGVSPEDFAEDTQNWNSAVRNYWSLLSPLIFSDHPKRPGDEDPSPPYNMLRNVLDMNARFGGFNSALLEAGKSVWVMNVVPTSGPNSLPLILDRGFTGVLHDWCEAFPTYPRTYDMVHGEGLLSLESAQQRRCTMLDIFSEIDRLLRPEGWVILRDSASLIEIARALAARLKWDARVVEIESNSNERLLICQKPFFKKQLNKIRTSEGIV</sequence>
<gene>
    <name evidence="1" type="ORF">Vadar_028492</name>
</gene>
<keyword evidence="2" id="KW-1185">Reference proteome</keyword>
<protein>
    <submittedName>
        <fullName evidence="1">Uncharacterized protein</fullName>
    </submittedName>
</protein>